<dbReference type="Proteomes" id="UP000799440">
    <property type="component" value="Unassembled WGS sequence"/>
</dbReference>
<protein>
    <recommendedName>
        <fullName evidence="9">PQ-loop-domain-containing protein</fullName>
    </recommendedName>
</protein>
<evidence type="ECO:0000256" key="1">
    <source>
        <dbReference type="ARBA" id="ARBA00004141"/>
    </source>
</evidence>
<reference evidence="7" key="1">
    <citation type="journal article" date="2020" name="Stud. Mycol.">
        <title>101 Dothideomycetes genomes: a test case for predicting lifestyles and emergence of pathogens.</title>
        <authorList>
            <person name="Haridas S."/>
            <person name="Albert R."/>
            <person name="Binder M."/>
            <person name="Bloem J."/>
            <person name="Labutti K."/>
            <person name="Salamov A."/>
            <person name="Andreopoulos B."/>
            <person name="Baker S."/>
            <person name="Barry K."/>
            <person name="Bills G."/>
            <person name="Bluhm B."/>
            <person name="Cannon C."/>
            <person name="Castanera R."/>
            <person name="Culley D."/>
            <person name="Daum C."/>
            <person name="Ezra D."/>
            <person name="Gonzalez J."/>
            <person name="Henrissat B."/>
            <person name="Kuo A."/>
            <person name="Liang C."/>
            <person name="Lipzen A."/>
            <person name="Lutzoni F."/>
            <person name="Magnuson J."/>
            <person name="Mondo S."/>
            <person name="Nolan M."/>
            <person name="Ohm R."/>
            <person name="Pangilinan J."/>
            <person name="Park H.-J."/>
            <person name="Ramirez L."/>
            <person name="Alfaro M."/>
            <person name="Sun H."/>
            <person name="Tritt A."/>
            <person name="Yoshinaga Y."/>
            <person name="Zwiers L.-H."/>
            <person name="Turgeon B."/>
            <person name="Goodwin S."/>
            <person name="Spatafora J."/>
            <person name="Crous P."/>
            <person name="Grigoriev I."/>
        </authorList>
    </citation>
    <scope>NUCLEOTIDE SEQUENCE</scope>
    <source>
        <strain evidence="7">CBS 119925</strain>
    </source>
</reference>
<dbReference type="Gene3D" id="1.20.1280.290">
    <property type="match status" value="1"/>
</dbReference>
<dbReference type="SMART" id="SM00679">
    <property type="entry name" value="CTNS"/>
    <property type="match status" value="2"/>
</dbReference>
<feature type="transmembrane region" description="Helical" evidence="6">
    <location>
        <begin position="137"/>
        <end position="157"/>
    </location>
</feature>
<keyword evidence="3 6" id="KW-1133">Transmembrane helix</keyword>
<dbReference type="Pfam" id="PF04193">
    <property type="entry name" value="PQ-loop"/>
    <property type="match status" value="1"/>
</dbReference>
<dbReference type="GO" id="GO:0016020">
    <property type="term" value="C:membrane"/>
    <property type="evidence" value="ECO:0007669"/>
    <property type="project" value="UniProtKB-SubCell"/>
</dbReference>
<comment type="subcellular location">
    <subcellularLocation>
        <location evidence="1">Membrane</location>
        <topology evidence="1">Multi-pass membrane protein</topology>
    </subcellularLocation>
</comment>
<feature type="transmembrane region" description="Helical" evidence="6">
    <location>
        <begin position="12"/>
        <end position="30"/>
    </location>
</feature>
<proteinExistence type="predicted"/>
<dbReference type="InterPro" id="IPR006603">
    <property type="entry name" value="PQ-loop_rpt"/>
</dbReference>
<evidence type="ECO:0000256" key="3">
    <source>
        <dbReference type="ARBA" id="ARBA00022989"/>
    </source>
</evidence>
<evidence type="ECO:0000256" key="5">
    <source>
        <dbReference type="SAM" id="MobiDB-lite"/>
    </source>
</evidence>
<feature type="transmembrane region" description="Helical" evidence="6">
    <location>
        <begin position="169"/>
        <end position="189"/>
    </location>
</feature>
<feature type="transmembrane region" description="Helical" evidence="6">
    <location>
        <begin position="80"/>
        <end position="101"/>
    </location>
</feature>
<dbReference type="EMBL" id="MU006598">
    <property type="protein sequence ID" value="KAF2743303.1"/>
    <property type="molecule type" value="Genomic_DNA"/>
</dbReference>
<keyword evidence="8" id="KW-1185">Reference proteome</keyword>
<organism evidence="7 8">
    <name type="scientific">Sporormia fimetaria CBS 119925</name>
    <dbReference type="NCBI Taxonomy" id="1340428"/>
    <lineage>
        <taxon>Eukaryota</taxon>
        <taxon>Fungi</taxon>
        <taxon>Dikarya</taxon>
        <taxon>Ascomycota</taxon>
        <taxon>Pezizomycotina</taxon>
        <taxon>Dothideomycetes</taxon>
        <taxon>Pleosporomycetidae</taxon>
        <taxon>Pleosporales</taxon>
        <taxon>Sporormiaceae</taxon>
        <taxon>Sporormia</taxon>
    </lineage>
</organism>
<gene>
    <name evidence="7" type="ORF">M011DRAFT_480875</name>
</gene>
<dbReference type="PANTHER" id="PTHR16201:SF37">
    <property type="entry name" value="PQ-LOOP REPEAT-CONTAINING PROTEIN"/>
    <property type="match status" value="1"/>
</dbReference>
<evidence type="ECO:0000313" key="7">
    <source>
        <dbReference type="EMBL" id="KAF2743303.1"/>
    </source>
</evidence>
<evidence type="ECO:0000256" key="6">
    <source>
        <dbReference type="SAM" id="Phobius"/>
    </source>
</evidence>
<evidence type="ECO:0008006" key="9">
    <source>
        <dbReference type="Google" id="ProtNLM"/>
    </source>
</evidence>
<dbReference type="InterPro" id="IPR051415">
    <property type="entry name" value="LAAT-1"/>
</dbReference>
<feature type="region of interest" description="Disordered" evidence="5">
    <location>
        <begin position="276"/>
        <end position="303"/>
    </location>
</feature>
<evidence type="ECO:0000256" key="2">
    <source>
        <dbReference type="ARBA" id="ARBA00022692"/>
    </source>
</evidence>
<keyword evidence="2 6" id="KW-0812">Transmembrane</keyword>
<dbReference type="OrthoDB" id="407617at2759"/>
<keyword evidence="4 6" id="KW-0472">Membrane</keyword>
<evidence type="ECO:0000313" key="8">
    <source>
        <dbReference type="Proteomes" id="UP000799440"/>
    </source>
</evidence>
<evidence type="ECO:0000256" key="4">
    <source>
        <dbReference type="ARBA" id="ARBA00023136"/>
    </source>
</evidence>
<dbReference type="PANTHER" id="PTHR16201">
    <property type="entry name" value="SEVEN TRANSMEMBRANE PROTEIN 1-RELATED"/>
    <property type="match status" value="1"/>
</dbReference>
<name>A0A6A6UZX3_9PLEO</name>
<feature type="transmembrane region" description="Helical" evidence="6">
    <location>
        <begin position="201"/>
        <end position="222"/>
    </location>
</feature>
<dbReference type="AlphaFoldDB" id="A0A6A6UZX3"/>
<sequence>MTPPPQTSIPPAAHVLGTIGTVYVAIDYAISELADHRWQMLVCSGVLALNTHHYAAHYIKIIPQIWHNWRRKSTEGLPGLMLMLWSVCAVPFGVYAIVQNFNFALKLQPQCFGGLTLITWGQSLHYHNKWKAWSSTLMTLAMAIAFAATEAILIVTLRGPYKRGVDWPMTMTAITASVLLGLGLIPPYFELAKRNGRVIGINFIFLAVDYAGAVFSLLALVAQHTFDVLGGTIYIVTIFLETGIVASHVIWRFRVRQIRHEAKACGKTYDEFIAQHPSKDPWPTASTTEHDIERDQPPSASRF</sequence>
<feature type="transmembrane region" description="Helical" evidence="6">
    <location>
        <begin position="228"/>
        <end position="251"/>
    </location>
</feature>
<accession>A0A6A6UZX3</accession>